<evidence type="ECO:0000313" key="4">
    <source>
        <dbReference type="EMBL" id="KAF2258488.1"/>
    </source>
</evidence>
<dbReference type="InterPro" id="IPR056884">
    <property type="entry name" value="NPHP3-like_N"/>
</dbReference>
<dbReference type="Gene3D" id="3.40.50.300">
    <property type="entry name" value="P-loop containing nucleotide triphosphate hydrolases"/>
    <property type="match status" value="1"/>
</dbReference>
<feature type="domain" description="Nephrocystin 3-like N-terminal" evidence="2">
    <location>
        <begin position="247"/>
        <end position="429"/>
    </location>
</feature>
<dbReference type="InterPro" id="IPR027417">
    <property type="entry name" value="P-loop_NTPase"/>
</dbReference>
<dbReference type="SUPFAM" id="SSF52540">
    <property type="entry name" value="P-loop containing nucleoside triphosphate hydrolases"/>
    <property type="match status" value="1"/>
</dbReference>
<dbReference type="AlphaFoldDB" id="A0A9P4JXL9"/>
<dbReference type="Proteomes" id="UP000800093">
    <property type="component" value="Unassembled WGS sequence"/>
</dbReference>
<organism evidence="4 5">
    <name type="scientific">Lojkania enalia</name>
    <dbReference type="NCBI Taxonomy" id="147567"/>
    <lineage>
        <taxon>Eukaryota</taxon>
        <taxon>Fungi</taxon>
        <taxon>Dikarya</taxon>
        <taxon>Ascomycota</taxon>
        <taxon>Pezizomycotina</taxon>
        <taxon>Dothideomycetes</taxon>
        <taxon>Pleosporomycetidae</taxon>
        <taxon>Pleosporales</taxon>
        <taxon>Pleosporales incertae sedis</taxon>
        <taxon>Lojkania</taxon>
    </lineage>
</organism>
<evidence type="ECO:0008006" key="6">
    <source>
        <dbReference type="Google" id="ProtNLM"/>
    </source>
</evidence>
<dbReference type="PANTHER" id="PTHR10039:SF5">
    <property type="entry name" value="NACHT DOMAIN-CONTAINING PROTEIN"/>
    <property type="match status" value="1"/>
</dbReference>
<dbReference type="InterPro" id="IPR056693">
    <property type="entry name" value="DUF7791"/>
</dbReference>
<keyword evidence="5" id="KW-1185">Reference proteome</keyword>
<dbReference type="EMBL" id="ML986760">
    <property type="protein sequence ID" value="KAF2258488.1"/>
    <property type="molecule type" value="Genomic_DNA"/>
</dbReference>
<feature type="domain" description="DUF7791" evidence="3">
    <location>
        <begin position="539"/>
        <end position="672"/>
    </location>
</feature>
<keyword evidence="1" id="KW-0677">Repeat</keyword>
<evidence type="ECO:0000256" key="1">
    <source>
        <dbReference type="ARBA" id="ARBA00022737"/>
    </source>
</evidence>
<sequence length="878" mass="100272">MEPLSALSIATSIVQFLDFTGKLISGSTKLYKSSNGTLAEHGDLSEAIQYLLVLSKDLDQPLRSKDPEQVAVYEQAIIGLARDTNHAAKELISTLEELKLKKNSRWESCLQALKTLWSQERINDLRSRVDGFRSQLSLNLIAAMRSEAFESHSNLKKDIDQLAHYTAEGFLKHIEESRQWQRTLAEEIRRYYRTESNYVDNVFVPSHLAQVGLESKARHFAKLMLSTLRFLGMIDRHDSIPKAHRKTFEWIFNDPEPQTTWTSFSSWLQSPSNLYWITGKPGSGKSTLMKFLYNDQRTYRLLSLSSTAPIVCSAFFFWNSGRSMQMSQEGLLQSLLHEMLSQCPEYAPIAFPEQWELFALLGHSPDFQPWTWSELVRGFHRLVDKVGTAKLFFFLIDGLDEYAGSHSELVKFLKDLLRYTNVKICTSSRPWVVFEDAFRSTPSLHVHELTYNDIVGFISAEFDESEGYRELYQEEPEYAAQLVSEIATKSSGVFLWVSIVVTSLLAGLSNGDRIVDLQKRLDELPADLENLFHKILDNLEPTYKKEASEIFQVFRASGNHITILGMMFADEYSPDQVIKHAVVEFPPNQLQPKLTRMRRRLNSRCRGLLEVAGGRGKLHNISIIQYLHRTVKDFIEEPSVWQKITAYAPVAYDPYLHLCLSVLMQLKTSRIDKSFTAVELLTAGISYSEAARKTADEIRITLLDQIHMSTQSQRLVTPLMLYSHISRHTSPVYGYCNSAGNANDFMRLMVCYRMTFYVRGKLEKGYSIKENHKAHDLISDAIAYSWCKDNSLDSTHFRNTGIVVQPDLELVKLLLDHGADPSKAVRMNVLSKAGDTASKAVYALLIPYCSKEVGKGNLKNKKEIHKKPRWLVSKFSRL</sequence>
<dbReference type="Pfam" id="PF24883">
    <property type="entry name" value="NPHP3_N"/>
    <property type="match status" value="1"/>
</dbReference>
<comment type="caution">
    <text evidence="4">The sequence shown here is derived from an EMBL/GenBank/DDBJ whole genome shotgun (WGS) entry which is preliminary data.</text>
</comment>
<evidence type="ECO:0000259" key="3">
    <source>
        <dbReference type="Pfam" id="PF25053"/>
    </source>
</evidence>
<evidence type="ECO:0000313" key="5">
    <source>
        <dbReference type="Proteomes" id="UP000800093"/>
    </source>
</evidence>
<dbReference type="PANTHER" id="PTHR10039">
    <property type="entry name" value="AMELOGENIN"/>
    <property type="match status" value="1"/>
</dbReference>
<accession>A0A9P4JXL9</accession>
<proteinExistence type="predicted"/>
<gene>
    <name evidence="4" type="ORF">CC78DRAFT_526195</name>
</gene>
<evidence type="ECO:0000259" key="2">
    <source>
        <dbReference type="Pfam" id="PF24883"/>
    </source>
</evidence>
<name>A0A9P4JXL9_9PLEO</name>
<reference evidence="5" key="1">
    <citation type="journal article" date="2020" name="Stud. Mycol.">
        <title>101 Dothideomycetes genomes: A test case for predicting lifestyles and emergence of pathogens.</title>
        <authorList>
            <person name="Haridas S."/>
            <person name="Albert R."/>
            <person name="Binder M."/>
            <person name="Bloem J."/>
            <person name="LaButti K."/>
            <person name="Salamov A."/>
            <person name="Andreopoulos B."/>
            <person name="Baker S."/>
            <person name="Barry K."/>
            <person name="Bills G."/>
            <person name="Bluhm B."/>
            <person name="Cannon C."/>
            <person name="Castanera R."/>
            <person name="Culley D."/>
            <person name="Daum C."/>
            <person name="Ezra D."/>
            <person name="Gonzalez J."/>
            <person name="Henrissat B."/>
            <person name="Kuo A."/>
            <person name="Liang C."/>
            <person name="Lipzen A."/>
            <person name="Lutzoni F."/>
            <person name="Magnuson J."/>
            <person name="Mondo S."/>
            <person name="Nolan M."/>
            <person name="Ohm R."/>
            <person name="Pangilinan J."/>
            <person name="Park H.-J."/>
            <person name="Ramirez L."/>
            <person name="Alfaro M."/>
            <person name="Sun H."/>
            <person name="Tritt A."/>
            <person name="Yoshinaga Y."/>
            <person name="Zwiers L.-H."/>
            <person name="Turgeon B."/>
            <person name="Goodwin S."/>
            <person name="Spatafora J."/>
            <person name="Crous P."/>
            <person name="Grigoriev I."/>
        </authorList>
    </citation>
    <scope>NUCLEOTIDE SEQUENCE [LARGE SCALE GENOMIC DNA]</scope>
    <source>
        <strain evidence="5">CBS 304.66</strain>
    </source>
</reference>
<dbReference type="Pfam" id="PF25053">
    <property type="entry name" value="DUF7791"/>
    <property type="match status" value="1"/>
</dbReference>
<dbReference type="OrthoDB" id="443402at2759"/>
<protein>
    <recommendedName>
        <fullName evidence="6">NACHT domain-containing protein</fullName>
    </recommendedName>
</protein>